<dbReference type="Proteomes" id="UP000801492">
    <property type="component" value="Unassembled WGS sequence"/>
</dbReference>
<dbReference type="EMBL" id="VTPC01065337">
    <property type="protein sequence ID" value="KAF2889569.1"/>
    <property type="molecule type" value="Genomic_DNA"/>
</dbReference>
<protein>
    <submittedName>
        <fullName evidence="2">Uncharacterized protein</fullName>
    </submittedName>
</protein>
<feature type="compositionally biased region" description="Acidic residues" evidence="1">
    <location>
        <begin position="60"/>
        <end position="70"/>
    </location>
</feature>
<proteinExistence type="predicted"/>
<comment type="caution">
    <text evidence="2">The sequence shown here is derived from an EMBL/GenBank/DDBJ whole genome shotgun (WGS) entry which is preliminary data.</text>
</comment>
<organism evidence="2 3">
    <name type="scientific">Ignelater luminosus</name>
    <name type="common">Cucubano</name>
    <name type="synonym">Pyrophorus luminosus</name>
    <dbReference type="NCBI Taxonomy" id="2038154"/>
    <lineage>
        <taxon>Eukaryota</taxon>
        <taxon>Metazoa</taxon>
        <taxon>Ecdysozoa</taxon>
        <taxon>Arthropoda</taxon>
        <taxon>Hexapoda</taxon>
        <taxon>Insecta</taxon>
        <taxon>Pterygota</taxon>
        <taxon>Neoptera</taxon>
        <taxon>Endopterygota</taxon>
        <taxon>Coleoptera</taxon>
        <taxon>Polyphaga</taxon>
        <taxon>Elateriformia</taxon>
        <taxon>Elateroidea</taxon>
        <taxon>Elateridae</taxon>
        <taxon>Agrypninae</taxon>
        <taxon>Pyrophorini</taxon>
        <taxon>Ignelater</taxon>
    </lineage>
</organism>
<reference evidence="2" key="1">
    <citation type="submission" date="2019-08" db="EMBL/GenBank/DDBJ databases">
        <title>The genome of the North American firefly Photinus pyralis.</title>
        <authorList>
            <consortium name="Photinus pyralis genome working group"/>
            <person name="Fallon T.R."/>
            <person name="Sander Lower S.E."/>
            <person name="Weng J.-K."/>
        </authorList>
    </citation>
    <scope>NUCLEOTIDE SEQUENCE</scope>
    <source>
        <strain evidence="2">TRF0915ILg1</strain>
        <tissue evidence="2">Whole body</tissue>
    </source>
</reference>
<feature type="region of interest" description="Disordered" evidence="1">
    <location>
        <begin position="27"/>
        <end position="70"/>
    </location>
</feature>
<keyword evidence="3" id="KW-1185">Reference proteome</keyword>
<accession>A0A8K0CLF5</accession>
<evidence type="ECO:0000313" key="2">
    <source>
        <dbReference type="EMBL" id="KAF2889569.1"/>
    </source>
</evidence>
<sequence length="70" mass="8137">MGILESDLSDHMLVVVKVKQRLPIKRRAKKEKRQCRVDPLQNEDVAPDQNPELSKRLGMETDELEPIENE</sequence>
<gene>
    <name evidence="2" type="ORF">ILUMI_16604</name>
</gene>
<name>A0A8K0CLF5_IGNLU</name>
<evidence type="ECO:0000256" key="1">
    <source>
        <dbReference type="SAM" id="MobiDB-lite"/>
    </source>
</evidence>
<dbReference type="AlphaFoldDB" id="A0A8K0CLF5"/>
<evidence type="ECO:0000313" key="3">
    <source>
        <dbReference type="Proteomes" id="UP000801492"/>
    </source>
</evidence>